<accession>A0A4C1YCQ3</accession>
<dbReference type="Gene3D" id="3.90.1150.10">
    <property type="entry name" value="Aspartate Aminotransferase, domain 1"/>
    <property type="match status" value="1"/>
</dbReference>
<dbReference type="OrthoDB" id="392571at2759"/>
<dbReference type="InterPro" id="IPR015422">
    <property type="entry name" value="PyrdxlP-dep_Trfase_small"/>
</dbReference>
<dbReference type="InterPro" id="IPR015424">
    <property type="entry name" value="PyrdxlP-dep_Trfase"/>
</dbReference>
<keyword evidence="9" id="KW-1185">Reference proteome</keyword>
<dbReference type="InterPro" id="IPR015421">
    <property type="entry name" value="PyrdxlP-dep_Trfase_major"/>
</dbReference>
<dbReference type="PANTHER" id="PTHR45677:SF12">
    <property type="entry name" value="BLACK, ISOFORM A"/>
    <property type="match status" value="1"/>
</dbReference>
<evidence type="ECO:0000256" key="5">
    <source>
        <dbReference type="ARBA" id="ARBA00023239"/>
    </source>
</evidence>
<comment type="similarity">
    <text evidence="2 7">Belongs to the group II decarboxylase family.</text>
</comment>
<proteinExistence type="inferred from homology"/>
<dbReference type="Gene3D" id="3.40.640.10">
    <property type="entry name" value="Type I PLP-dependent aspartate aminotransferase-like (Major domain)"/>
    <property type="match status" value="1"/>
</dbReference>
<reference evidence="8 9" key="1">
    <citation type="journal article" date="2019" name="Commun. Biol.">
        <title>The bagworm genome reveals a unique fibroin gene that provides high tensile strength.</title>
        <authorList>
            <person name="Kono N."/>
            <person name="Nakamura H."/>
            <person name="Ohtoshi R."/>
            <person name="Tomita M."/>
            <person name="Numata K."/>
            <person name="Arakawa K."/>
        </authorList>
    </citation>
    <scope>NUCLEOTIDE SEQUENCE [LARGE SCALE GENOMIC DNA]</scope>
</reference>
<keyword evidence="4 6" id="KW-0663">Pyridoxal phosphate</keyword>
<dbReference type="InterPro" id="IPR002129">
    <property type="entry name" value="PyrdxlP-dep_de-COase"/>
</dbReference>
<evidence type="ECO:0000256" key="3">
    <source>
        <dbReference type="ARBA" id="ARBA00022793"/>
    </source>
</evidence>
<dbReference type="STRING" id="151549.A0A4C1YCQ3"/>
<comment type="caution">
    <text evidence="8">The sequence shown here is derived from an EMBL/GenBank/DDBJ whole genome shotgun (WGS) entry which is preliminary data.</text>
</comment>
<dbReference type="Pfam" id="PF00282">
    <property type="entry name" value="Pyridoxal_deC"/>
    <property type="match status" value="1"/>
</dbReference>
<dbReference type="EMBL" id="BGZK01001197">
    <property type="protein sequence ID" value="GBP74161.1"/>
    <property type="molecule type" value="Genomic_DNA"/>
</dbReference>
<keyword evidence="5 7" id="KW-0456">Lyase</keyword>
<gene>
    <name evidence="8" type="primary">CSAD</name>
    <name evidence="8" type="ORF">EVAR_53351_1</name>
</gene>
<dbReference type="GO" id="GO:0030170">
    <property type="term" value="F:pyridoxal phosphate binding"/>
    <property type="evidence" value="ECO:0007669"/>
    <property type="project" value="InterPro"/>
</dbReference>
<keyword evidence="3" id="KW-0210">Decarboxylase</keyword>
<evidence type="ECO:0000256" key="2">
    <source>
        <dbReference type="ARBA" id="ARBA00009533"/>
    </source>
</evidence>
<evidence type="ECO:0000313" key="9">
    <source>
        <dbReference type="Proteomes" id="UP000299102"/>
    </source>
</evidence>
<evidence type="ECO:0000256" key="4">
    <source>
        <dbReference type="ARBA" id="ARBA00022898"/>
    </source>
</evidence>
<comment type="cofactor">
    <cofactor evidence="1 6 7">
        <name>pyridoxal 5'-phosphate</name>
        <dbReference type="ChEBI" id="CHEBI:597326"/>
    </cofactor>
</comment>
<evidence type="ECO:0000313" key="8">
    <source>
        <dbReference type="EMBL" id="GBP74161.1"/>
    </source>
</evidence>
<organism evidence="8 9">
    <name type="scientific">Eumeta variegata</name>
    <name type="common">Bagworm moth</name>
    <name type="synonym">Eumeta japonica</name>
    <dbReference type="NCBI Taxonomy" id="151549"/>
    <lineage>
        <taxon>Eukaryota</taxon>
        <taxon>Metazoa</taxon>
        <taxon>Ecdysozoa</taxon>
        <taxon>Arthropoda</taxon>
        <taxon>Hexapoda</taxon>
        <taxon>Insecta</taxon>
        <taxon>Pterygota</taxon>
        <taxon>Neoptera</taxon>
        <taxon>Endopterygota</taxon>
        <taxon>Lepidoptera</taxon>
        <taxon>Glossata</taxon>
        <taxon>Ditrysia</taxon>
        <taxon>Tineoidea</taxon>
        <taxon>Psychidae</taxon>
        <taxon>Oiketicinae</taxon>
        <taxon>Eumeta</taxon>
    </lineage>
</organism>
<name>A0A4C1YCQ3_EUMVA</name>
<dbReference type="PANTHER" id="PTHR45677">
    <property type="entry name" value="GLUTAMATE DECARBOXYLASE-RELATED"/>
    <property type="match status" value="1"/>
</dbReference>
<protein>
    <submittedName>
        <fullName evidence="8">Cysteine sulfinic acid decarboxylase</fullName>
    </submittedName>
</protein>
<dbReference type="AlphaFoldDB" id="A0A4C1YCQ3"/>
<dbReference type="SUPFAM" id="SSF53383">
    <property type="entry name" value="PLP-dependent transferases"/>
    <property type="match status" value="1"/>
</dbReference>
<evidence type="ECO:0000256" key="7">
    <source>
        <dbReference type="RuleBase" id="RU000382"/>
    </source>
</evidence>
<dbReference type="GO" id="GO:0019752">
    <property type="term" value="P:carboxylic acid metabolic process"/>
    <property type="evidence" value="ECO:0007669"/>
    <property type="project" value="InterPro"/>
</dbReference>
<sequence length="326" mass="37112">MPRTKGVYAVPKLVLFTSELAHYSTKKLAMFMGIGSENCIMVKADKVGKMDVQDLETKITEAIDAGASPFLVTATAGTTVFGAFDPLIPIAVVCKKYNLWLHVDAAWGGGALMSNKHKHLLSGIELADSVTWNPHKLLAAPQQCSTFLVKHRQVLKDAHSCNAQYLFQKDKFYDTSYDTGDKHIQCGRRADVLKFWFMWKAKGSEGFERHIDTLFDNASYFLEHIKNREGFELVIGEPECTNVMFWYVPKCLRGRQNDPDYGERLHKVAPRIKERMIKEGSMMVTYQPQGRLVNFFRIVFQNSALDHKDMVYFANEVDRLGRDLIV</sequence>
<dbReference type="GO" id="GO:0005737">
    <property type="term" value="C:cytoplasm"/>
    <property type="evidence" value="ECO:0007669"/>
    <property type="project" value="TreeGrafter"/>
</dbReference>
<evidence type="ECO:0000256" key="6">
    <source>
        <dbReference type="PIRSR" id="PIRSR602129-50"/>
    </source>
</evidence>
<feature type="modified residue" description="N6-(pyridoxal phosphate)lysine" evidence="6">
    <location>
        <position position="136"/>
    </location>
</feature>
<evidence type="ECO:0000256" key="1">
    <source>
        <dbReference type="ARBA" id="ARBA00001933"/>
    </source>
</evidence>
<dbReference type="GO" id="GO:0016831">
    <property type="term" value="F:carboxy-lyase activity"/>
    <property type="evidence" value="ECO:0007669"/>
    <property type="project" value="UniProtKB-KW"/>
</dbReference>
<dbReference type="Proteomes" id="UP000299102">
    <property type="component" value="Unassembled WGS sequence"/>
</dbReference>